<dbReference type="AlphaFoldDB" id="A0A926D1R9"/>
<dbReference type="InterPro" id="IPR036259">
    <property type="entry name" value="MFS_trans_sf"/>
</dbReference>
<accession>A0A926D1R9</accession>
<dbReference type="Proteomes" id="UP000654279">
    <property type="component" value="Unassembled WGS sequence"/>
</dbReference>
<dbReference type="SUPFAM" id="SSF103473">
    <property type="entry name" value="MFS general substrate transporter"/>
    <property type="match status" value="1"/>
</dbReference>
<dbReference type="PANTHER" id="PTHR23531">
    <property type="entry name" value="QUINOLENE RESISTANCE PROTEIN NORA"/>
    <property type="match status" value="1"/>
</dbReference>
<dbReference type="InterPro" id="IPR052714">
    <property type="entry name" value="MFS_Exporter"/>
</dbReference>
<dbReference type="Pfam" id="PF07690">
    <property type="entry name" value="MFS_1"/>
    <property type="match status" value="1"/>
</dbReference>
<feature type="transmembrane region" description="Helical" evidence="6">
    <location>
        <begin position="297"/>
        <end position="317"/>
    </location>
</feature>
<evidence type="ECO:0000256" key="5">
    <source>
        <dbReference type="ARBA" id="ARBA00023136"/>
    </source>
</evidence>
<dbReference type="PANTHER" id="PTHR23531:SF1">
    <property type="entry name" value="QUINOLENE RESISTANCE PROTEIN NORA"/>
    <property type="match status" value="1"/>
</dbReference>
<dbReference type="InterPro" id="IPR011701">
    <property type="entry name" value="MFS"/>
</dbReference>
<evidence type="ECO:0000256" key="3">
    <source>
        <dbReference type="ARBA" id="ARBA00022692"/>
    </source>
</evidence>
<feature type="transmembrane region" description="Helical" evidence="6">
    <location>
        <begin position="266"/>
        <end position="291"/>
    </location>
</feature>
<feature type="transmembrane region" description="Helical" evidence="6">
    <location>
        <begin position="231"/>
        <end position="254"/>
    </location>
</feature>
<evidence type="ECO:0000313" key="9">
    <source>
        <dbReference type="Proteomes" id="UP000654279"/>
    </source>
</evidence>
<organism evidence="8 9">
    <name type="scientific">Luoshenia tenuis</name>
    <dbReference type="NCBI Taxonomy" id="2763654"/>
    <lineage>
        <taxon>Bacteria</taxon>
        <taxon>Bacillati</taxon>
        <taxon>Bacillota</taxon>
        <taxon>Clostridia</taxon>
        <taxon>Christensenellales</taxon>
        <taxon>Christensenellaceae</taxon>
        <taxon>Luoshenia</taxon>
    </lineage>
</organism>
<feature type="transmembrane region" description="Helical" evidence="6">
    <location>
        <begin position="329"/>
        <end position="353"/>
    </location>
</feature>
<protein>
    <submittedName>
        <fullName evidence="8">MFS transporter</fullName>
    </submittedName>
</protein>
<feature type="transmembrane region" description="Helical" evidence="6">
    <location>
        <begin position="165"/>
        <end position="186"/>
    </location>
</feature>
<evidence type="ECO:0000259" key="7">
    <source>
        <dbReference type="PROSITE" id="PS50850"/>
    </source>
</evidence>
<gene>
    <name evidence="8" type="ORF">H8699_09585</name>
</gene>
<feature type="transmembrane region" description="Helical" evidence="6">
    <location>
        <begin position="78"/>
        <end position="95"/>
    </location>
</feature>
<evidence type="ECO:0000256" key="6">
    <source>
        <dbReference type="SAM" id="Phobius"/>
    </source>
</evidence>
<evidence type="ECO:0000256" key="4">
    <source>
        <dbReference type="ARBA" id="ARBA00022989"/>
    </source>
</evidence>
<feature type="domain" description="Major facilitator superfamily (MFS) profile" evidence="7">
    <location>
        <begin position="1"/>
        <end position="384"/>
    </location>
</feature>
<dbReference type="Gene3D" id="1.20.1250.20">
    <property type="entry name" value="MFS general substrate transporter like domains"/>
    <property type="match status" value="1"/>
</dbReference>
<keyword evidence="4 6" id="KW-1133">Transmembrane helix</keyword>
<dbReference type="GO" id="GO:0005886">
    <property type="term" value="C:plasma membrane"/>
    <property type="evidence" value="ECO:0007669"/>
    <property type="project" value="UniProtKB-SubCell"/>
</dbReference>
<evidence type="ECO:0000256" key="1">
    <source>
        <dbReference type="ARBA" id="ARBA00004651"/>
    </source>
</evidence>
<keyword evidence="2" id="KW-0813">Transport</keyword>
<evidence type="ECO:0000256" key="2">
    <source>
        <dbReference type="ARBA" id="ARBA00022448"/>
    </source>
</evidence>
<keyword evidence="5 6" id="KW-0472">Membrane</keyword>
<feature type="transmembrane region" description="Helical" evidence="6">
    <location>
        <begin position="207"/>
        <end position="225"/>
    </location>
</feature>
<feature type="transmembrane region" description="Helical" evidence="6">
    <location>
        <begin position="12"/>
        <end position="41"/>
    </location>
</feature>
<reference evidence="8" key="1">
    <citation type="submission" date="2020-08" db="EMBL/GenBank/DDBJ databases">
        <title>Genome public.</title>
        <authorList>
            <person name="Liu C."/>
            <person name="Sun Q."/>
        </authorList>
    </citation>
    <scope>NUCLEOTIDE SEQUENCE</scope>
    <source>
        <strain evidence="8">NSJ-44</strain>
    </source>
</reference>
<feature type="transmembrane region" description="Helical" evidence="6">
    <location>
        <begin position="47"/>
        <end position="66"/>
    </location>
</feature>
<feature type="transmembrane region" description="Helical" evidence="6">
    <location>
        <begin position="359"/>
        <end position="379"/>
    </location>
</feature>
<dbReference type="PROSITE" id="PS50850">
    <property type="entry name" value="MFS"/>
    <property type="match status" value="1"/>
</dbReference>
<feature type="transmembrane region" description="Helical" evidence="6">
    <location>
        <begin position="107"/>
        <end position="127"/>
    </location>
</feature>
<sequence length="402" mass="41458">MEKARPKLFTPSFILVTPLSCITTICLQMTVSAMPLFVVALGVEQSLAGSATTACTLAALLARPFATALVDRIGGKKTAFAGIALYVGVFAAYFLCDNLPLMLALRILQGAGLGLITTALGTVATAMVPPENLTRGMSYFSLGNAVALSAGPALGLVLAQAGFQYLFWVGAAASLLCLGLLLLVHYDHAPQPKGPKGGFWQKAVRSGAILPSGILVIFILCQTALSTYLAFFAASLGVGGASAFFTVNVFGLVLSKFALGRLCDRFGDIPVAVGSGILLVTAYALIALTPALGEPGIWSAGLLYGFGYSGLYTLLNVSAVRHAGPDTRGAANSLFFGAKDVGSGVGAMAWGLFLGLGYAGLYWVATGLAAATVAWYVWYLKKERTRAGLPAPAQPAAETAGP</sequence>
<evidence type="ECO:0000313" key="8">
    <source>
        <dbReference type="EMBL" id="MBC8529678.1"/>
    </source>
</evidence>
<proteinExistence type="predicted"/>
<dbReference type="GO" id="GO:0022857">
    <property type="term" value="F:transmembrane transporter activity"/>
    <property type="evidence" value="ECO:0007669"/>
    <property type="project" value="InterPro"/>
</dbReference>
<dbReference type="RefSeq" id="WP_249285503.1">
    <property type="nucleotide sequence ID" value="NZ_JACRSO010000004.1"/>
</dbReference>
<keyword evidence="9" id="KW-1185">Reference proteome</keyword>
<comment type="caution">
    <text evidence="8">The sequence shown here is derived from an EMBL/GenBank/DDBJ whole genome shotgun (WGS) entry which is preliminary data.</text>
</comment>
<name>A0A926D1R9_9FIRM</name>
<dbReference type="InterPro" id="IPR020846">
    <property type="entry name" value="MFS_dom"/>
</dbReference>
<keyword evidence="3 6" id="KW-0812">Transmembrane</keyword>
<comment type="subcellular location">
    <subcellularLocation>
        <location evidence="1">Cell membrane</location>
        <topology evidence="1">Multi-pass membrane protein</topology>
    </subcellularLocation>
</comment>
<feature type="transmembrane region" description="Helical" evidence="6">
    <location>
        <begin position="139"/>
        <end position="159"/>
    </location>
</feature>
<dbReference type="EMBL" id="JACRSO010000004">
    <property type="protein sequence ID" value="MBC8529678.1"/>
    <property type="molecule type" value="Genomic_DNA"/>
</dbReference>